<dbReference type="HAMAP" id="MF_01477">
    <property type="entry name" value="Iojap_RsfS"/>
    <property type="match status" value="1"/>
</dbReference>
<dbReference type="EMBL" id="JBBMEK010000008">
    <property type="protein sequence ID" value="MEQ2363741.1"/>
    <property type="molecule type" value="Genomic_DNA"/>
</dbReference>
<dbReference type="Proteomes" id="UP001469749">
    <property type="component" value="Unassembled WGS sequence"/>
</dbReference>
<dbReference type="RefSeq" id="WP_215689325.1">
    <property type="nucleotide sequence ID" value="NZ_JBBMEK010000008.1"/>
</dbReference>
<evidence type="ECO:0000256" key="1">
    <source>
        <dbReference type="ARBA" id="ARBA00010574"/>
    </source>
</evidence>
<evidence type="ECO:0000313" key="4">
    <source>
        <dbReference type="Proteomes" id="UP001469749"/>
    </source>
</evidence>
<evidence type="ECO:0000256" key="2">
    <source>
        <dbReference type="HAMAP-Rule" id="MF_01477"/>
    </source>
</evidence>
<organism evidence="3 4">
    <name type="scientific">Coprococcus intestinihominis</name>
    <dbReference type="NCBI Taxonomy" id="3133154"/>
    <lineage>
        <taxon>Bacteria</taxon>
        <taxon>Bacillati</taxon>
        <taxon>Bacillota</taxon>
        <taxon>Clostridia</taxon>
        <taxon>Lachnospirales</taxon>
        <taxon>Lachnospiraceae</taxon>
        <taxon>Coprococcus</taxon>
    </lineage>
</organism>
<name>A0ABV1B062_9FIRM</name>
<gene>
    <name evidence="2 3" type="primary">rsfS</name>
    <name evidence="3" type="ORF">WMO25_01360</name>
</gene>
<dbReference type="Gene3D" id="3.30.460.10">
    <property type="entry name" value="Beta Polymerase, domain 2"/>
    <property type="match status" value="1"/>
</dbReference>
<dbReference type="PANTHER" id="PTHR21043">
    <property type="entry name" value="IOJAP SUPERFAMILY ORTHOLOG"/>
    <property type="match status" value="1"/>
</dbReference>
<dbReference type="Pfam" id="PF02410">
    <property type="entry name" value="RsfS"/>
    <property type="match status" value="1"/>
</dbReference>
<comment type="similarity">
    <text evidence="1 2">Belongs to the Iojap/RsfS family.</text>
</comment>
<comment type="subunit">
    <text evidence="2">Interacts with ribosomal protein uL14 (rplN).</text>
</comment>
<keyword evidence="4" id="KW-1185">Reference proteome</keyword>
<dbReference type="SUPFAM" id="SSF81301">
    <property type="entry name" value="Nucleotidyltransferase"/>
    <property type="match status" value="1"/>
</dbReference>
<sequence>MNQSKKMTKLAIAALEDKKANDVRVIDIAGVSVIADYFVIASGSNTNQVQAMADSVREALGIAGYGPRQIEGYGVANWILMDYNDIIVHIFSDESRTFYDLERIWRDGKEVSVGEFETEE</sequence>
<dbReference type="PANTHER" id="PTHR21043:SF0">
    <property type="entry name" value="MITOCHONDRIAL ASSEMBLY OF RIBOSOMAL LARGE SUBUNIT PROTEIN 1"/>
    <property type="match status" value="1"/>
</dbReference>
<dbReference type="NCBIfam" id="TIGR00090">
    <property type="entry name" value="rsfS_iojap_ybeB"/>
    <property type="match status" value="1"/>
</dbReference>
<comment type="caution">
    <text evidence="3">The sequence shown here is derived from an EMBL/GenBank/DDBJ whole genome shotgun (WGS) entry which is preliminary data.</text>
</comment>
<accession>A0ABV1B062</accession>
<reference evidence="3 4" key="1">
    <citation type="submission" date="2024-03" db="EMBL/GenBank/DDBJ databases">
        <title>Human intestinal bacterial collection.</title>
        <authorList>
            <person name="Pauvert C."/>
            <person name="Hitch T.C.A."/>
            <person name="Clavel T."/>
        </authorList>
    </citation>
    <scope>NUCLEOTIDE SEQUENCE [LARGE SCALE GENOMIC DNA]</scope>
    <source>
        <strain evidence="3 4">CLA-AA-H190</strain>
    </source>
</reference>
<keyword evidence="2" id="KW-0963">Cytoplasm</keyword>
<keyword evidence="2" id="KW-0810">Translation regulation</keyword>
<evidence type="ECO:0000313" key="3">
    <source>
        <dbReference type="EMBL" id="MEQ2363741.1"/>
    </source>
</evidence>
<proteinExistence type="inferred from homology"/>
<keyword evidence="2" id="KW-0678">Repressor</keyword>
<comment type="function">
    <text evidence="2">Functions as a ribosomal silencing factor. Interacts with ribosomal protein uL14 (rplN), blocking formation of intersubunit bridge B8. Prevents association of the 30S and 50S ribosomal subunits and the formation of functional ribosomes, thus repressing translation.</text>
</comment>
<protein>
    <recommendedName>
        <fullName evidence="2">Ribosomal silencing factor RsfS</fullName>
    </recommendedName>
</protein>
<comment type="subcellular location">
    <subcellularLocation>
        <location evidence="2">Cytoplasm</location>
    </subcellularLocation>
</comment>
<dbReference type="InterPro" id="IPR043519">
    <property type="entry name" value="NT_sf"/>
</dbReference>
<dbReference type="InterPro" id="IPR004394">
    <property type="entry name" value="Iojap/RsfS/C7orf30"/>
</dbReference>